<dbReference type="RefSeq" id="WP_177324205.1">
    <property type="nucleotide sequence ID" value="NZ_FONR01000014.1"/>
</dbReference>
<evidence type="ECO:0000256" key="1">
    <source>
        <dbReference type="ARBA" id="ARBA00004651"/>
    </source>
</evidence>
<keyword evidence="5 8" id="KW-0812">Transmembrane</keyword>
<reference evidence="9 10" key="1">
    <citation type="submission" date="2016-10" db="EMBL/GenBank/DDBJ databases">
        <authorList>
            <person name="de Groot N.N."/>
        </authorList>
    </citation>
    <scope>NUCLEOTIDE SEQUENCE [LARGE SCALE GENOMIC DNA]</scope>
    <source>
        <strain evidence="9 10">OK461</strain>
    </source>
</reference>
<dbReference type="PANTHER" id="PTHR31686:SF1">
    <property type="entry name" value="SULFITE EFFLUX PUMP SSU1"/>
    <property type="match status" value="1"/>
</dbReference>
<name>A0A1I2MX81_9ACTN</name>
<dbReference type="Gene3D" id="1.50.10.150">
    <property type="entry name" value="Voltage-dependent anion channel"/>
    <property type="match status" value="1"/>
</dbReference>
<dbReference type="SUPFAM" id="SSF49478">
    <property type="entry name" value="Cna protein B-type domain"/>
    <property type="match status" value="1"/>
</dbReference>
<dbReference type="GO" id="GO:0005975">
    <property type="term" value="P:carbohydrate metabolic process"/>
    <property type="evidence" value="ECO:0007669"/>
    <property type="project" value="UniProtKB-ARBA"/>
</dbReference>
<feature type="transmembrane region" description="Helical" evidence="8">
    <location>
        <begin position="53"/>
        <end position="74"/>
    </location>
</feature>
<comment type="similarity">
    <text evidence="2">Belongs to the tellurite-resistance/dicarboxylate transporter (TDT) family.</text>
</comment>
<feature type="transmembrane region" description="Helical" evidence="8">
    <location>
        <begin position="20"/>
        <end position="41"/>
    </location>
</feature>
<sequence length="467" mass="48248">MNSSSSARPLPPAADTTTRAVFGPSWFSAVMGTGIVANAAVTLPRSLPGLRTFATVVWLGAALLLILLAVGYLRQRALRVHAADPVAAQFFGAPPVALLTVGAGALVLGRRLIGLEAALRLDWALWSLGTVLGLVTACTVPYLMVTRHRFAPDAAFGGWLMPVVPPMVSAATGALLVPHAPAGQLRLALLLGCYAMLGLGFVAALLVLAMIYGRLVHHDVPVATVVPTVWIGLGALGQSVTALGALAAVAPSALPAPYARGAAVTALLGGVSVWGFAMLWLALAAGLTARTVRGGLPFAPTWWSFIFPVGACVTATSALAARTGSQLFIWAAVVLYVLVVIAWMVVVSRSLRYAAGHVCRRPVTEHARRGPVEPDARRGVAPVLRGTVRSSTTDGRPVSEARVTLLDPAGDIVGIALTAEDGSYAFTGLEADQYTVVAAGYPARAASLTLDAAGQDAFDLTLAHDEG</sequence>
<organism evidence="9 10">
    <name type="scientific">Streptomyces mirabilis</name>
    <dbReference type="NCBI Taxonomy" id="68239"/>
    <lineage>
        <taxon>Bacteria</taxon>
        <taxon>Bacillati</taxon>
        <taxon>Actinomycetota</taxon>
        <taxon>Actinomycetes</taxon>
        <taxon>Kitasatosporales</taxon>
        <taxon>Streptomycetaceae</taxon>
        <taxon>Streptomyces</taxon>
    </lineage>
</organism>
<dbReference type="GO" id="GO:0005886">
    <property type="term" value="C:plasma membrane"/>
    <property type="evidence" value="ECO:0007669"/>
    <property type="project" value="UniProtKB-SubCell"/>
</dbReference>
<evidence type="ECO:0000256" key="2">
    <source>
        <dbReference type="ARBA" id="ARBA00008566"/>
    </source>
</evidence>
<evidence type="ECO:0000256" key="3">
    <source>
        <dbReference type="ARBA" id="ARBA00022448"/>
    </source>
</evidence>
<evidence type="ECO:0000256" key="8">
    <source>
        <dbReference type="SAM" id="Phobius"/>
    </source>
</evidence>
<dbReference type="InterPro" id="IPR013783">
    <property type="entry name" value="Ig-like_fold"/>
</dbReference>
<feature type="transmembrane region" description="Helical" evidence="8">
    <location>
        <begin position="189"/>
        <end position="213"/>
    </location>
</feature>
<gene>
    <name evidence="9" type="ORF">SAMN02787118_11429</name>
</gene>
<accession>A0A1I2MX81</accession>
<dbReference type="InterPro" id="IPR051629">
    <property type="entry name" value="Sulfite_efflux_TDT"/>
</dbReference>
<keyword evidence="6 8" id="KW-1133">Transmembrane helix</keyword>
<comment type="subcellular location">
    <subcellularLocation>
        <location evidence="1">Cell membrane</location>
        <topology evidence="1">Multi-pass membrane protein</topology>
    </subcellularLocation>
</comment>
<evidence type="ECO:0000256" key="6">
    <source>
        <dbReference type="ARBA" id="ARBA00022989"/>
    </source>
</evidence>
<evidence type="ECO:0000256" key="5">
    <source>
        <dbReference type="ARBA" id="ARBA00022692"/>
    </source>
</evidence>
<evidence type="ECO:0000313" key="9">
    <source>
        <dbReference type="EMBL" id="SFF95490.1"/>
    </source>
</evidence>
<dbReference type="Gene3D" id="2.60.40.10">
    <property type="entry name" value="Immunoglobulins"/>
    <property type="match status" value="1"/>
</dbReference>
<dbReference type="GO" id="GO:0055085">
    <property type="term" value="P:transmembrane transport"/>
    <property type="evidence" value="ECO:0007669"/>
    <property type="project" value="InterPro"/>
</dbReference>
<evidence type="ECO:0000256" key="7">
    <source>
        <dbReference type="ARBA" id="ARBA00023136"/>
    </source>
</evidence>
<evidence type="ECO:0000256" key="4">
    <source>
        <dbReference type="ARBA" id="ARBA00022475"/>
    </source>
</evidence>
<dbReference type="CDD" id="cd09320">
    <property type="entry name" value="TDT_like_2"/>
    <property type="match status" value="1"/>
</dbReference>
<dbReference type="Pfam" id="PF03595">
    <property type="entry name" value="SLAC1"/>
    <property type="match status" value="1"/>
</dbReference>
<dbReference type="AlphaFoldDB" id="A0A1I2MX81"/>
<dbReference type="PANTHER" id="PTHR31686">
    <property type="match status" value="1"/>
</dbReference>
<dbReference type="Pfam" id="PF13620">
    <property type="entry name" value="CarboxypepD_reg"/>
    <property type="match status" value="1"/>
</dbReference>
<feature type="transmembrane region" description="Helical" evidence="8">
    <location>
        <begin position="302"/>
        <end position="320"/>
    </location>
</feature>
<keyword evidence="4" id="KW-1003">Cell membrane</keyword>
<proteinExistence type="inferred from homology"/>
<feature type="transmembrane region" description="Helical" evidence="8">
    <location>
        <begin position="121"/>
        <end position="144"/>
    </location>
</feature>
<dbReference type="InterPro" id="IPR038665">
    <property type="entry name" value="Voltage-dep_anion_channel_sf"/>
</dbReference>
<keyword evidence="7 8" id="KW-0472">Membrane</keyword>
<evidence type="ECO:0000313" key="10">
    <source>
        <dbReference type="Proteomes" id="UP000181942"/>
    </source>
</evidence>
<feature type="transmembrane region" description="Helical" evidence="8">
    <location>
        <begin position="86"/>
        <end position="109"/>
    </location>
</feature>
<dbReference type="InterPro" id="IPR004695">
    <property type="entry name" value="SLAC1/Mae1/Ssu1/TehA"/>
</dbReference>
<feature type="transmembrane region" description="Helical" evidence="8">
    <location>
        <begin position="225"/>
        <end position="250"/>
    </location>
</feature>
<dbReference type="Proteomes" id="UP000181942">
    <property type="component" value="Unassembled WGS sequence"/>
</dbReference>
<keyword evidence="3" id="KW-0813">Transport</keyword>
<feature type="transmembrane region" description="Helical" evidence="8">
    <location>
        <begin position="262"/>
        <end position="282"/>
    </location>
</feature>
<feature type="transmembrane region" description="Helical" evidence="8">
    <location>
        <begin position="156"/>
        <end position="177"/>
    </location>
</feature>
<feature type="transmembrane region" description="Helical" evidence="8">
    <location>
        <begin position="327"/>
        <end position="346"/>
    </location>
</feature>
<protein>
    <submittedName>
        <fullName evidence="9">C4-dicarboxylate transporter/malic acid transport protein</fullName>
    </submittedName>
</protein>
<dbReference type="EMBL" id="FONR01000014">
    <property type="protein sequence ID" value="SFF95490.1"/>
    <property type="molecule type" value="Genomic_DNA"/>
</dbReference>